<feature type="transmembrane region" description="Helical" evidence="15">
    <location>
        <begin position="204"/>
        <end position="234"/>
    </location>
</feature>
<evidence type="ECO:0000256" key="10">
    <source>
        <dbReference type="ARBA" id="ARBA00022840"/>
    </source>
</evidence>
<keyword evidence="8" id="KW-0547">Nucleotide-binding</keyword>
<dbReference type="CDD" id="cd00082">
    <property type="entry name" value="HisKA"/>
    <property type="match status" value="1"/>
</dbReference>
<keyword evidence="9 18" id="KW-0418">Kinase</keyword>
<feature type="transmembrane region" description="Helical" evidence="15">
    <location>
        <begin position="56"/>
        <end position="74"/>
    </location>
</feature>
<dbReference type="GO" id="GO:0000156">
    <property type="term" value="F:phosphorelay response regulator activity"/>
    <property type="evidence" value="ECO:0007669"/>
    <property type="project" value="TreeGrafter"/>
</dbReference>
<feature type="transmembrane region" description="Helical" evidence="15">
    <location>
        <begin position="246"/>
        <end position="272"/>
    </location>
</feature>
<dbReference type="GO" id="GO:0030295">
    <property type="term" value="F:protein kinase activator activity"/>
    <property type="evidence" value="ECO:0007669"/>
    <property type="project" value="TreeGrafter"/>
</dbReference>
<dbReference type="GO" id="GO:0005524">
    <property type="term" value="F:ATP binding"/>
    <property type="evidence" value="ECO:0007669"/>
    <property type="project" value="UniProtKB-KW"/>
</dbReference>
<dbReference type="RefSeq" id="WP_075124631.1">
    <property type="nucleotide sequence ID" value="NZ_MSIE01000007.1"/>
</dbReference>
<dbReference type="InterPro" id="IPR036890">
    <property type="entry name" value="HATPase_C_sf"/>
</dbReference>
<dbReference type="Pfam" id="PF02518">
    <property type="entry name" value="HATPase_c"/>
    <property type="match status" value="1"/>
</dbReference>
<protein>
    <recommendedName>
        <fullName evidence="14">Sensor-like histidine kinase SenX3</fullName>
        <ecNumber evidence="3">2.7.13.3</ecNumber>
    </recommendedName>
</protein>
<dbReference type="PROSITE" id="PS50112">
    <property type="entry name" value="PAS"/>
    <property type="match status" value="1"/>
</dbReference>
<comment type="caution">
    <text evidence="18">The sequence shown here is derived from an EMBL/GenBank/DDBJ whole genome shotgun (WGS) entry which is preliminary data.</text>
</comment>
<dbReference type="Proteomes" id="UP000185596">
    <property type="component" value="Unassembled WGS sequence"/>
</dbReference>
<dbReference type="Gene3D" id="3.30.565.10">
    <property type="entry name" value="Histidine kinase-like ATPase, C-terminal domain"/>
    <property type="match status" value="1"/>
</dbReference>
<keyword evidence="12" id="KW-0902">Two-component regulatory system</keyword>
<feature type="domain" description="PAS" evidence="17">
    <location>
        <begin position="320"/>
        <end position="356"/>
    </location>
</feature>
<evidence type="ECO:0000259" key="17">
    <source>
        <dbReference type="PROSITE" id="PS50112"/>
    </source>
</evidence>
<dbReference type="GO" id="GO:0007234">
    <property type="term" value="P:osmosensory signaling via phosphorelay pathway"/>
    <property type="evidence" value="ECO:0007669"/>
    <property type="project" value="TreeGrafter"/>
</dbReference>
<dbReference type="InterPro" id="IPR036097">
    <property type="entry name" value="HisK_dim/P_sf"/>
</dbReference>
<keyword evidence="11 15" id="KW-1133">Transmembrane helix</keyword>
<keyword evidence="5" id="KW-0597">Phosphoprotein</keyword>
<evidence type="ECO:0000256" key="11">
    <source>
        <dbReference type="ARBA" id="ARBA00022989"/>
    </source>
</evidence>
<evidence type="ECO:0000256" key="1">
    <source>
        <dbReference type="ARBA" id="ARBA00000085"/>
    </source>
</evidence>
<dbReference type="STRING" id="1912961.BU204_06210"/>
<dbReference type="Pfam" id="PF00512">
    <property type="entry name" value="HisKA"/>
    <property type="match status" value="1"/>
</dbReference>
<evidence type="ECO:0000256" key="12">
    <source>
        <dbReference type="ARBA" id="ARBA00023012"/>
    </source>
</evidence>
<dbReference type="Gene3D" id="1.10.287.130">
    <property type="match status" value="1"/>
</dbReference>
<dbReference type="PRINTS" id="PR00344">
    <property type="entry name" value="BCTRLSENSOR"/>
</dbReference>
<evidence type="ECO:0000256" key="9">
    <source>
        <dbReference type="ARBA" id="ARBA00022777"/>
    </source>
</evidence>
<dbReference type="GO" id="GO:0000155">
    <property type="term" value="F:phosphorelay sensor kinase activity"/>
    <property type="evidence" value="ECO:0007669"/>
    <property type="project" value="InterPro"/>
</dbReference>
<keyword evidence="19" id="KW-1185">Reference proteome</keyword>
<dbReference type="SUPFAM" id="SSF55785">
    <property type="entry name" value="PYP-like sensor domain (PAS domain)"/>
    <property type="match status" value="1"/>
</dbReference>
<dbReference type="InterPro" id="IPR035965">
    <property type="entry name" value="PAS-like_dom_sf"/>
</dbReference>
<dbReference type="Gene3D" id="3.30.450.20">
    <property type="entry name" value="PAS domain"/>
    <property type="match status" value="1"/>
</dbReference>
<evidence type="ECO:0000256" key="15">
    <source>
        <dbReference type="SAM" id="Phobius"/>
    </source>
</evidence>
<comment type="subcellular location">
    <subcellularLocation>
        <location evidence="2">Cell membrane</location>
        <topology evidence="2">Multi-pass membrane protein</topology>
    </subcellularLocation>
</comment>
<feature type="transmembrane region" description="Helical" evidence="15">
    <location>
        <begin position="279"/>
        <end position="298"/>
    </location>
</feature>
<feature type="transmembrane region" description="Helical" evidence="15">
    <location>
        <begin position="5"/>
        <end position="25"/>
    </location>
</feature>
<evidence type="ECO:0000259" key="16">
    <source>
        <dbReference type="PROSITE" id="PS50109"/>
    </source>
</evidence>
<dbReference type="PANTHER" id="PTHR42878">
    <property type="entry name" value="TWO-COMPONENT HISTIDINE KINASE"/>
    <property type="match status" value="1"/>
</dbReference>
<feature type="transmembrane region" description="Helical" evidence="15">
    <location>
        <begin position="31"/>
        <end position="49"/>
    </location>
</feature>
<feature type="transmembrane region" description="Helical" evidence="15">
    <location>
        <begin position="159"/>
        <end position="178"/>
    </location>
</feature>
<dbReference type="SMART" id="SM00091">
    <property type="entry name" value="PAS"/>
    <property type="match status" value="1"/>
</dbReference>
<dbReference type="EC" id="2.7.13.3" evidence="3"/>
<keyword evidence="6" id="KW-0808">Transferase</keyword>
<evidence type="ECO:0000313" key="19">
    <source>
        <dbReference type="Proteomes" id="UP000185596"/>
    </source>
</evidence>
<evidence type="ECO:0000256" key="7">
    <source>
        <dbReference type="ARBA" id="ARBA00022692"/>
    </source>
</evidence>
<dbReference type="EMBL" id="MSIE01000007">
    <property type="protein sequence ID" value="OLF18602.1"/>
    <property type="molecule type" value="Genomic_DNA"/>
</dbReference>
<dbReference type="SUPFAM" id="SSF47384">
    <property type="entry name" value="Homodimeric domain of signal transducing histidine kinase"/>
    <property type="match status" value="1"/>
</dbReference>
<evidence type="ECO:0000256" key="8">
    <source>
        <dbReference type="ARBA" id="ARBA00022741"/>
    </source>
</evidence>
<keyword evidence="10" id="KW-0067">ATP-binding</keyword>
<evidence type="ECO:0000256" key="2">
    <source>
        <dbReference type="ARBA" id="ARBA00004651"/>
    </source>
</evidence>
<dbReference type="SMART" id="SM00387">
    <property type="entry name" value="HATPase_c"/>
    <property type="match status" value="1"/>
</dbReference>
<evidence type="ECO:0000313" key="18">
    <source>
        <dbReference type="EMBL" id="OLF18602.1"/>
    </source>
</evidence>
<dbReference type="InterPro" id="IPR003661">
    <property type="entry name" value="HisK_dim/P_dom"/>
</dbReference>
<name>A0A1Q8CW88_9PSEU</name>
<evidence type="ECO:0000256" key="6">
    <source>
        <dbReference type="ARBA" id="ARBA00022679"/>
    </source>
</evidence>
<organism evidence="18 19">
    <name type="scientific">Actinophytocola xanthii</name>
    <dbReference type="NCBI Taxonomy" id="1912961"/>
    <lineage>
        <taxon>Bacteria</taxon>
        <taxon>Bacillati</taxon>
        <taxon>Actinomycetota</taxon>
        <taxon>Actinomycetes</taxon>
        <taxon>Pseudonocardiales</taxon>
        <taxon>Pseudonocardiaceae</taxon>
    </lineage>
</organism>
<dbReference type="Pfam" id="PF05231">
    <property type="entry name" value="MASE1"/>
    <property type="match status" value="1"/>
</dbReference>
<sequence length="690" mass="72869">MRSRWLARSAGFAVAYAVAVGFGRLTVMDATSLSLVWPAAGIGALWFWFQRRSPVRWVDAAALAVITLVLNTATGAPAGLAMVFVGANLAQMLVFTHLLARWRPHLADPGVDGPRFGTTGDLWALLAASAVSTACGAVVGPVGVWLASGDYSPMSVAVWLARNIAAVLTIGAVGLRLADVLRRRPDHTPGGTPRRAPVARAAEYAAVVLCSALAYVVAFALAGGLPLAFLLLALTVWAAVRLPTTFVVLHTLATGTTAVLFTLAGTGPFALITDDATRVLIAQAFVIVVATIGLALALSRDERAALVRALEAETAAARHQADLMSTIVNSMADGLAVVDADGHVLLRNPAADELLGGHAGSEYQITDPVYYGFFHPDGTPVTVGELPYVRTLTTARPHDLDILVRNPSVPQGRIVHATATPLPRRASHDDGRRAVALFHDVTAERRHRDELATFAGVVAHDLLNPVTTIQGWVDLTTDMLDDAPPAPVILDIEDGLERIRHAANRMSRFINDLLAYTTARDTALIPAPLDLQALFADIAAARMDAAIASRTPIPRFDIGPLPRIQADPVLMRQLADNLVSNAVKYTAPGTTPHITIHTTEDTAPGTVAIQVTDNGIGIPDGQHDAIFTNFHRAHANTTYAGTGLGLAICRRIAERHGGTITAAADPCGGSRFTITLPAVAPVRSEHGRAS</sequence>
<keyword evidence="4" id="KW-1003">Cell membrane</keyword>
<feature type="domain" description="Histidine kinase" evidence="16">
    <location>
        <begin position="457"/>
        <end position="680"/>
    </location>
</feature>
<evidence type="ECO:0000256" key="4">
    <source>
        <dbReference type="ARBA" id="ARBA00022475"/>
    </source>
</evidence>
<evidence type="ECO:0000256" key="5">
    <source>
        <dbReference type="ARBA" id="ARBA00022553"/>
    </source>
</evidence>
<dbReference type="PROSITE" id="PS50109">
    <property type="entry name" value="HIS_KIN"/>
    <property type="match status" value="1"/>
</dbReference>
<dbReference type="AlphaFoldDB" id="A0A1Q8CW88"/>
<evidence type="ECO:0000256" key="14">
    <source>
        <dbReference type="ARBA" id="ARBA00039401"/>
    </source>
</evidence>
<keyword evidence="13 15" id="KW-0472">Membrane</keyword>
<dbReference type="FunFam" id="3.30.565.10:FF:000006">
    <property type="entry name" value="Sensor histidine kinase WalK"/>
    <property type="match status" value="1"/>
</dbReference>
<accession>A0A1Q8CW88</accession>
<dbReference type="InterPro" id="IPR003594">
    <property type="entry name" value="HATPase_dom"/>
</dbReference>
<evidence type="ECO:0000256" key="3">
    <source>
        <dbReference type="ARBA" id="ARBA00012438"/>
    </source>
</evidence>
<evidence type="ECO:0000256" key="13">
    <source>
        <dbReference type="ARBA" id="ARBA00023136"/>
    </source>
</evidence>
<dbReference type="SUPFAM" id="SSF55874">
    <property type="entry name" value="ATPase domain of HSP90 chaperone/DNA topoisomerase II/histidine kinase"/>
    <property type="match status" value="1"/>
</dbReference>
<dbReference type="GO" id="GO:0005886">
    <property type="term" value="C:plasma membrane"/>
    <property type="evidence" value="ECO:0007669"/>
    <property type="project" value="UniProtKB-SubCell"/>
</dbReference>
<feature type="transmembrane region" description="Helical" evidence="15">
    <location>
        <begin position="122"/>
        <end position="147"/>
    </location>
</feature>
<proteinExistence type="predicted"/>
<dbReference type="SMART" id="SM00388">
    <property type="entry name" value="HisKA"/>
    <property type="match status" value="1"/>
</dbReference>
<dbReference type="InterPro" id="IPR004358">
    <property type="entry name" value="Sig_transdc_His_kin-like_C"/>
</dbReference>
<reference evidence="18 19" key="1">
    <citation type="submission" date="2016-12" db="EMBL/GenBank/DDBJ databases">
        <title>The draft genome sequence of Actinophytocola sp. 11-183.</title>
        <authorList>
            <person name="Wang W."/>
            <person name="Yuan L."/>
        </authorList>
    </citation>
    <scope>NUCLEOTIDE SEQUENCE [LARGE SCALE GENOMIC DNA]</scope>
    <source>
        <strain evidence="18 19">11-183</strain>
    </source>
</reference>
<dbReference type="PANTHER" id="PTHR42878:SF7">
    <property type="entry name" value="SENSOR HISTIDINE KINASE GLRK"/>
    <property type="match status" value="1"/>
</dbReference>
<dbReference type="InterPro" id="IPR005467">
    <property type="entry name" value="His_kinase_dom"/>
</dbReference>
<dbReference type="InterPro" id="IPR050351">
    <property type="entry name" value="BphY/WalK/GraS-like"/>
</dbReference>
<dbReference type="InterPro" id="IPR000014">
    <property type="entry name" value="PAS"/>
</dbReference>
<gene>
    <name evidence="18" type="ORF">BU204_06210</name>
</gene>
<dbReference type="InterPro" id="IPR007895">
    <property type="entry name" value="MASE1"/>
</dbReference>
<keyword evidence="7 15" id="KW-0812">Transmembrane</keyword>
<comment type="catalytic activity">
    <reaction evidence="1">
        <text>ATP + protein L-histidine = ADP + protein N-phospho-L-histidine.</text>
        <dbReference type="EC" id="2.7.13.3"/>
    </reaction>
</comment>